<evidence type="ECO:0000313" key="1">
    <source>
        <dbReference type="EMBL" id="MDJ1505190.1"/>
    </source>
</evidence>
<dbReference type="Proteomes" id="UP001232063">
    <property type="component" value="Unassembled WGS sequence"/>
</dbReference>
<evidence type="ECO:0008006" key="3">
    <source>
        <dbReference type="Google" id="ProtNLM"/>
    </source>
</evidence>
<proteinExistence type="predicted"/>
<organism evidence="1 2">
    <name type="scientific">Xanthocytophaga agilis</name>
    <dbReference type="NCBI Taxonomy" id="3048010"/>
    <lineage>
        <taxon>Bacteria</taxon>
        <taxon>Pseudomonadati</taxon>
        <taxon>Bacteroidota</taxon>
        <taxon>Cytophagia</taxon>
        <taxon>Cytophagales</taxon>
        <taxon>Rhodocytophagaceae</taxon>
        <taxon>Xanthocytophaga</taxon>
    </lineage>
</organism>
<dbReference type="AlphaFoldDB" id="A0AAE3R8H6"/>
<protein>
    <recommendedName>
        <fullName evidence="3">G8 domain-containing protein</fullName>
    </recommendedName>
</protein>
<evidence type="ECO:0000313" key="2">
    <source>
        <dbReference type="Proteomes" id="UP001232063"/>
    </source>
</evidence>
<comment type="caution">
    <text evidence="1">The sequence shown here is derived from an EMBL/GenBank/DDBJ whole genome shotgun (WGS) entry which is preliminary data.</text>
</comment>
<name>A0AAE3R8H6_9BACT</name>
<accession>A0AAE3R8H6</accession>
<keyword evidence="2" id="KW-1185">Reference proteome</keyword>
<dbReference type="RefSeq" id="WP_314517032.1">
    <property type="nucleotide sequence ID" value="NZ_JASJOU010000015.1"/>
</dbReference>
<gene>
    <name evidence="1" type="ORF">QNI22_31330</name>
</gene>
<dbReference type="EMBL" id="JASJOU010000015">
    <property type="protein sequence ID" value="MDJ1505190.1"/>
    <property type="molecule type" value="Genomic_DNA"/>
</dbReference>
<sequence length="584" mass="62178">MYIPILSAVWSVAMSDTSRQTEQKSEQKSQTQCPVHCLYFYILFIGSLLSSFTTQATSYTWNGSVSTDWNTAANWTPAAVPASTDDITISTVSVARYPVLAANTTTNNFTLSGSGVSLNLGSFTLTCNGTTAITAGTISNGNLRVLGGSTSFGSATTYPVINARLTVASLVISNIQNTTFQKPVSMTRTGGYDESANGNNIYQDSVSLSLTGGLRWTLARYYADTFNGPLTLTVNKPGVSYGLVINTSQYNGNLLLNPIRGEIRLSGTLTTNRTLQIGQVGDQYTLTLSNFSSLTQQPIALELPLPTGTTVNGGGALSLENCVFYGDVRAWAYQLAYKGCTFYRRAILQKTTWVVGGAPGTAKVPDWSTSWTPPSSVPTPIPNPVTTGSDGVILNTFYGPVIINGGGTWIGGWSGVNQRSIFYDEVTIINPTNGTFGISYSNTADVFLKKLTLAGSLFTFGNSGAITTFGEGVVLQDGGVYNGLNLQKIIFKGTTARQLTFGSNTQLHLGTGFVSESELTVTAPHLYLDGAKFLKPVTLIKTTAGDNISIGGNVFNDKVLIRNRASSGTIQMATQVQDQTVKSQ</sequence>
<reference evidence="1" key="1">
    <citation type="submission" date="2023-05" db="EMBL/GenBank/DDBJ databases">
        <authorList>
            <person name="Zhang X."/>
        </authorList>
    </citation>
    <scope>NUCLEOTIDE SEQUENCE</scope>
    <source>
        <strain evidence="1">BD1B2-1</strain>
    </source>
</reference>